<name>A0A6J5D7C2_9BURK</name>
<protein>
    <submittedName>
        <fullName evidence="6">Alpha-glucosidase</fullName>
    </submittedName>
</protein>
<keyword evidence="2" id="KW-0378">Hydrolase</keyword>
<dbReference type="PANTHER" id="PTHR22762:SF165">
    <property type="entry name" value="PUTATIVE (AFU_ORTHOLOGUE AFUA_1G06560)-RELATED"/>
    <property type="match status" value="1"/>
</dbReference>
<sequence length="809" mass="90990">MTSLLHPPVFRVAGRHANRVLLASDAGATLDIFVLEDDIVRVRVLPDATARNPRTWTIAPGLDDVPLDGRDRLDLDGFALPAYAFSEDDDALYLETAQIRLAVHRQGGRCTWSLRGADGAWRIALADRATQAYNFGWWDDRAYHYVARERGDKVFGLGERAGDLDRTGARFEMRNIDAMGYSAKHTDPLYKHIPFYITWSPDACQGFGLFYDTLSDCTFDMGRELDNYHGPYRYFVAEHGDLDYYFIASPDTPLAAARRFTWLTGRPARTPKWGLGYSGSTMSYTDAPDAQRQMNRFVEQCDAHDVLCDSFHLSSGYTSIGAKRYVFNWNRDKFPDAKGFVKHYRDHGIRLCANIKPCLLRDHPAFDDAAARGLLIRSASGEPAWVQFWDEVGAYLDFTQPDAYRWWREQVTSALLEYGIESTWNDNNEYEIWSPDAIAHGFGQPFPAREAKVLQTMLMMRASRDAQRAHAPARRPFLVSRSGGAGMQRYVQTWSGDNYTSWETLRYNLKMGLGLALSGVSNTGHDIGGFSGPAPSPELLLRWVQFGIFMPRFSIHSWNDDGTVNEPWMYPEIAAQVASLIKQRYRLLPYLYHLLWLSTTRYEPVLRPTFADFPRDARCHDACDDMMLGDALLVAPVVEPGQTAREVYLPSGARWMCCTSAQSFDGGTHVTLPAPLDSPVMLLREGRALPLNVAAQHFGARADTRGFLVAPRLEDGVAYGECVEDDGETEAWRDGEYGLWRIETGREASGALGVSVRWDGRPGRPADRIEILLPASLQGPLAVRGARVEQDARDGAWRRLVVAFERPTA</sequence>
<feature type="domain" description="Glycosyl hydrolase family 31 C-terminal" evidence="5">
    <location>
        <begin position="603"/>
        <end position="687"/>
    </location>
</feature>
<feature type="domain" description="Glycoside hydrolase family 31 N-terminal" evidence="4">
    <location>
        <begin position="29"/>
        <end position="220"/>
    </location>
</feature>
<dbReference type="AlphaFoldDB" id="A0A6J5D7C2"/>
<dbReference type="SUPFAM" id="SSF51445">
    <property type="entry name" value="(Trans)glycosidases"/>
    <property type="match status" value="1"/>
</dbReference>
<dbReference type="InterPro" id="IPR017853">
    <property type="entry name" value="GH"/>
</dbReference>
<dbReference type="Pfam" id="PF13802">
    <property type="entry name" value="Gal_mutarotas_2"/>
    <property type="match status" value="1"/>
</dbReference>
<comment type="similarity">
    <text evidence="1 2">Belongs to the glycosyl hydrolase 31 family.</text>
</comment>
<dbReference type="Pfam" id="PF21365">
    <property type="entry name" value="Glyco_hydro_31_3rd"/>
    <property type="match status" value="1"/>
</dbReference>
<reference evidence="6 7" key="1">
    <citation type="submission" date="2019-09" db="EMBL/GenBank/DDBJ databases">
        <authorList>
            <person name="Depoorter E."/>
        </authorList>
    </citation>
    <scope>NUCLEOTIDE SEQUENCE [LARGE SCALE GENOMIC DNA]</scope>
    <source>
        <strain evidence="6">LMG 30113</strain>
    </source>
</reference>
<organism evidence="6 7">
    <name type="scientific">Burkholderia paludis</name>
    <dbReference type="NCBI Taxonomy" id="1506587"/>
    <lineage>
        <taxon>Bacteria</taxon>
        <taxon>Pseudomonadati</taxon>
        <taxon>Pseudomonadota</taxon>
        <taxon>Betaproteobacteria</taxon>
        <taxon>Burkholderiales</taxon>
        <taxon>Burkholderiaceae</taxon>
        <taxon>Burkholderia</taxon>
        <taxon>Burkholderia cepacia complex</taxon>
    </lineage>
</organism>
<dbReference type="RefSeq" id="WP_034196785.1">
    <property type="nucleotide sequence ID" value="NZ_CABVQD010000001.1"/>
</dbReference>
<dbReference type="InterPro" id="IPR025887">
    <property type="entry name" value="Glyco_hydro_31_N_dom"/>
</dbReference>
<proteinExistence type="inferred from homology"/>
<dbReference type="SUPFAM" id="SSF51011">
    <property type="entry name" value="Glycosyl hydrolase domain"/>
    <property type="match status" value="1"/>
</dbReference>
<dbReference type="InterPro" id="IPR011013">
    <property type="entry name" value="Gal_mutarotase_sf_dom"/>
</dbReference>
<dbReference type="CDD" id="cd06599">
    <property type="entry name" value="GH31_glycosidase_Aec37"/>
    <property type="match status" value="1"/>
</dbReference>
<evidence type="ECO:0000313" key="7">
    <source>
        <dbReference type="Proteomes" id="UP000494330"/>
    </source>
</evidence>
<evidence type="ECO:0000256" key="2">
    <source>
        <dbReference type="RuleBase" id="RU361185"/>
    </source>
</evidence>
<evidence type="ECO:0000256" key="1">
    <source>
        <dbReference type="ARBA" id="ARBA00007806"/>
    </source>
</evidence>
<dbReference type="InterPro" id="IPR048395">
    <property type="entry name" value="Glyco_hydro_31_C"/>
</dbReference>
<dbReference type="PANTHER" id="PTHR22762">
    <property type="entry name" value="ALPHA-GLUCOSIDASE"/>
    <property type="match status" value="1"/>
</dbReference>
<dbReference type="InterPro" id="IPR000322">
    <property type="entry name" value="Glyco_hydro_31_TIM"/>
</dbReference>
<feature type="domain" description="Glycoside hydrolase family 31 TIM barrel" evidence="3">
    <location>
        <begin position="268"/>
        <end position="594"/>
    </location>
</feature>
<dbReference type="GO" id="GO:0030246">
    <property type="term" value="F:carbohydrate binding"/>
    <property type="evidence" value="ECO:0007669"/>
    <property type="project" value="InterPro"/>
</dbReference>
<dbReference type="Pfam" id="PF01055">
    <property type="entry name" value="Glyco_hydro_31_2nd"/>
    <property type="match status" value="1"/>
</dbReference>
<evidence type="ECO:0000259" key="4">
    <source>
        <dbReference type="Pfam" id="PF13802"/>
    </source>
</evidence>
<dbReference type="Gene3D" id="2.60.40.1180">
    <property type="entry name" value="Golgi alpha-mannosidase II"/>
    <property type="match status" value="1"/>
</dbReference>
<accession>A0A6J5D7C2</accession>
<keyword evidence="2" id="KW-0326">Glycosidase</keyword>
<dbReference type="EMBL" id="CABVQD010000001">
    <property type="protein sequence ID" value="VWB14913.1"/>
    <property type="molecule type" value="Genomic_DNA"/>
</dbReference>
<keyword evidence="7" id="KW-1185">Reference proteome</keyword>
<evidence type="ECO:0000259" key="3">
    <source>
        <dbReference type="Pfam" id="PF01055"/>
    </source>
</evidence>
<dbReference type="SUPFAM" id="SSF74650">
    <property type="entry name" value="Galactose mutarotase-like"/>
    <property type="match status" value="1"/>
</dbReference>
<evidence type="ECO:0000313" key="6">
    <source>
        <dbReference type="EMBL" id="VWB14913.1"/>
    </source>
</evidence>
<evidence type="ECO:0000259" key="5">
    <source>
        <dbReference type="Pfam" id="PF21365"/>
    </source>
</evidence>
<dbReference type="CDD" id="cd14752">
    <property type="entry name" value="GH31_N"/>
    <property type="match status" value="1"/>
</dbReference>
<dbReference type="Gene3D" id="3.20.20.80">
    <property type="entry name" value="Glycosidases"/>
    <property type="match status" value="1"/>
</dbReference>
<dbReference type="Gene3D" id="2.60.40.1760">
    <property type="entry name" value="glycosyl hydrolase (family 31)"/>
    <property type="match status" value="1"/>
</dbReference>
<dbReference type="GO" id="GO:0005975">
    <property type="term" value="P:carbohydrate metabolic process"/>
    <property type="evidence" value="ECO:0007669"/>
    <property type="project" value="InterPro"/>
</dbReference>
<dbReference type="Proteomes" id="UP000494330">
    <property type="component" value="Unassembled WGS sequence"/>
</dbReference>
<dbReference type="GO" id="GO:0004553">
    <property type="term" value="F:hydrolase activity, hydrolyzing O-glycosyl compounds"/>
    <property type="evidence" value="ECO:0007669"/>
    <property type="project" value="InterPro"/>
</dbReference>
<dbReference type="InterPro" id="IPR013780">
    <property type="entry name" value="Glyco_hydro_b"/>
</dbReference>
<gene>
    <name evidence="6" type="ORF">BPA30113_00402</name>
</gene>